<evidence type="ECO:0000256" key="2">
    <source>
        <dbReference type="ARBA" id="ARBA00022801"/>
    </source>
</evidence>
<keyword evidence="2" id="KW-0378">Hydrolase</keyword>
<dbReference type="InterPro" id="IPR050248">
    <property type="entry name" value="Polysacc_deacetylase_ArnD"/>
</dbReference>
<dbReference type="InterPro" id="IPR011330">
    <property type="entry name" value="Glyco_hydro/deAcase_b/a-brl"/>
</dbReference>
<accession>A0A927H3P9</accession>
<dbReference type="Pfam" id="PF01522">
    <property type="entry name" value="Polysacc_deac_1"/>
    <property type="match status" value="1"/>
</dbReference>
<proteinExistence type="predicted"/>
<dbReference type="GO" id="GO:0016810">
    <property type="term" value="F:hydrolase activity, acting on carbon-nitrogen (but not peptide) bonds"/>
    <property type="evidence" value="ECO:0007669"/>
    <property type="project" value="InterPro"/>
</dbReference>
<evidence type="ECO:0000259" key="4">
    <source>
        <dbReference type="PROSITE" id="PS51677"/>
    </source>
</evidence>
<feature type="region of interest" description="Disordered" evidence="3">
    <location>
        <begin position="41"/>
        <end position="121"/>
    </location>
</feature>
<sequence length="306" mass="33135">MRRRRRLRLTVVSVVMLLIFAGYTIKTAWIGGESPQTAVAEEVHSPMTPPQVPPVENASMTGGQSGLPAPGSSVAAKPGKENGTPKPAAPKETAKPNEAGKPTVPVKKPEGKQIALTFDDGPDKTYTPQVLDILKEHDVKATFFVVGIQIAKYGDVLKRIQKEGHAIGNHSYHHAKLTECNPDQIAEEIAKTDEALRKVLGSGTDLFRAPYGATNEKVKKTVAASKQELIHWTVDTKDWAGTPPEQIMEIVKEHAKPGGIILMHSFGGKNGKLDNTVEVLPQMIEYLKQKGYTFVTVPELLAGKAA</sequence>
<keyword evidence="6" id="KW-1185">Reference proteome</keyword>
<evidence type="ECO:0000256" key="1">
    <source>
        <dbReference type="ARBA" id="ARBA00022723"/>
    </source>
</evidence>
<evidence type="ECO:0000313" key="5">
    <source>
        <dbReference type="EMBL" id="MBD2866628.1"/>
    </source>
</evidence>
<evidence type="ECO:0000313" key="6">
    <source>
        <dbReference type="Proteomes" id="UP000639396"/>
    </source>
</evidence>
<dbReference type="PROSITE" id="PS51677">
    <property type="entry name" value="NODB"/>
    <property type="match status" value="1"/>
</dbReference>
<dbReference type="PANTHER" id="PTHR10587">
    <property type="entry name" value="GLYCOSYL TRANSFERASE-RELATED"/>
    <property type="match status" value="1"/>
</dbReference>
<dbReference type="AlphaFoldDB" id="A0A927H3P9"/>
<dbReference type="Proteomes" id="UP000639396">
    <property type="component" value="Unassembled WGS sequence"/>
</dbReference>
<dbReference type="GO" id="GO:0005975">
    <property type="term" value="P:carbohydrate metabolic process"/>
    <property type="evidence" value="ECO:0007669"/>
    <property type="project" value="InterPro"/>
</dbReference>
<name>A0A927H3P9_9BACL</name>
<dbReference type="GO" id="GO:0046872">
    <property type="term" value="F:metal ion binding"/>
    <property type="evidence" value="ECO:0007669"/>
    <property type="project" value="UniProtKB-KW"/>
</dbReference>
<dbReference type="GO" id="GO:0016020">
    <property type="term" value="C:membrane"/>
    <property type="evidence" value="ECO:0007669"/>
    <property type="project" value="TreeGrafter"/>
</dbReference>
<dbReference type="RefSeq" id="WP_190932243.1">
    <property type="nucleotide sequence ID" value="NZ_JACXJA010000064.1"/>
</dbReference>
<reference evidence="5" key="1">
    <citation type="submission" date="2020-09" db="EMBL/GenBank/DDBJ databases">
        <title>A novel bacterium of genus Paenibacillus, isolated from South China Sea.</title>
        <authorList>
            <person name="Huang H."/>
            <person name="Mo K."/>
            <person name="Hu Y."/>
        </authorList>
    </citation>
    <scope>NUCLEOTIDE SEQUENCE</scope>
    <source>
        <strain evidence="5">IB182363</strain>
    </source>
</reference>
<dbReference type="SUPFAM" id="SSF88713">
    <property type="entry name" value="Glycoside hydrolase/deacetylase"/>
    <property type="match status" value="1"/>
</dbReference>
<dbReference type="EMBL" id="JACXJA010000064">
    <property type="protein sequence ID" value="MBD2866628.1"/>
    <property type="molecule type" value="Genomic_DNA"/>
</dbReference>
<feature type="domain" description="NodB homology" evidence="4">
    <location>
        <begin position="112"/>
        <end position="295"/>
    </location>
</feature>
<keyword evidence="1" id="KW-0479">Metal-binding</keyword>
<dbReference type="PANTHER" id="PTHR10587:SF133">
    <property type="entry name" value="CHITIN DEACETYLASE 1-RELATED"/>
    <property type="match status" value="1"/>
</dbReference>
<comment type="caution">
    <text evidence="5">The sequence shown here is derived from an EMBL/GenBank/DDBJ whole genome shotgun (WGS) entry which is preliminary data.</text>
</comment>
<evidence type="ECO:0000256" key="3">
    <source>
        <dbReference type="SAM" id="MobiDB-lite"/>
    </source>
</evidence>
<gene>
    <name evidence="5" type="ORF">IDH45_32140</name>
</gene>
<protein>
    <submittedName>
        <fullName evidence="5">Polysaccharide deacetylase family protein</fullName>
    </submittedName>
</protein>
<dbReference type="InterPro" id="IPR002509">
    <property type="entry name" value="NODB_dom"/>
</dbReference>
<dbReference type="Gene3D" id="3.20.20.370">
    <property type="entry name" value="Glycoside hydrolase/deacetylase"/>
    <property type="match status" value="1"/>
</dbReference>
<organism evidence="5 6">
    <name type="scientific">Paenibacillus oceani</name>
    <dbReference type="NCBI Taxonomy" id="2772510"/>
    <lineage>
        <taxon>Bacteria</taxon>
        <taxon>Bacillati</taxon>
        <taxon>Bacillota</taxon>
        <taxon>Bacilli</taxon>
        <taxon>Bacillales</taxon>
        <taxon>Paenibacillaceae</taxon>
        <taxon>Paenibacillus</taxon>
    </lineage>
</organism>
<dbReference type="CDD" id="cd10917">
    <property type="entry name" value="CE4_NodB_like_6s_7s"/>
    <property type="match status" value="1"/>
</dbReference>